<evidence type="ECO:0000313" key="5">
    <source>
        <dbReference type="RefSeq" id="XP_021856444.1"/>
    </source>
</evidence>
<dbReference type="GeneID" id="110795733"/>
<comment type="subcellular location">
    <subcellularLocation>
        <location evidence="1">Membrane</location>
    </subcellularLocation>
</comment>
<evidence type="ECO:0000313" key="4">
    <source>
        <dbReference type="Proteomes" id="UP000813463"/>
    </source>
</evidence>
<protein>
    <submittedName>
        <fullName evidence="5">Protein NDR1-like</fullName>
    </submittedName>
</protein>
<dbReference type="OrthoDB" id="1914670at2759"/>
<keyword evidence="3" id="KW-0812">Transmembrane</keyword>
<evidence type="ECO:0000256" key="1">
    <source>
        <dbReference type="ARBA" id="ARBA00004370"/>
    </source>
</evidence>
<dbReference type="GO" id="GO:0005886">
    <property type="term" value="C:plasma membrane"/>
    <property type="evidence" value="ECO:0000318"/>
    <property type="project" value="GO_Central"/>
</dbReference>
<feature type="transmembrane region" description="Helical" evidence="3">
    <location>
        <begin position="6"/>
        <end position="30"/>
    </location>
</feature>
<reference evidence="4" key="1">
    <citation type="journal article" date="2021" name="Nat. Commun.">
        <title>Genomic analyses provide insights into spinach domestication and the genetic basis of agronomic traits.</title>
        <authorList>
            <person name="Cai X."/>
            <person name="Sun X."/>
            <person name="Xu C."/>
            <person name="Sun H."/>
            <person name="Wang X."/>
            <person name="Ge C."/>
            <person name="Zhang Z."/>
            <person name="Wang Q."/>
            <person name="Fei Z."/>
            <person name="Jiao C."/>
            <person name="Wang Q."/>
        </authorList>
    </citation>
    <scope>NUCLEOTIDE SEQUENCE [LARGE SCALE GENOMIC DNA]</scope>
    <source>
        <strain evidence="4">cv. Varoflay</strain>
    </source>
</reference>
<evidence type="ECO:0000256" key="2">
    <source>
        <dbReference type="ARBA" id="ARBA00023136"/>
    </source>
</evidence>
<keyword evidence="4" id="KW-1185">Reference proteome</keyword>
<organism evidence="4 5">
    <name type="scientific">Spinacia oleracea</name>
    <name type="common">Spinach</name>
    <dbReference type="NCBI Taxonomy" id="3562"/>
    <lineage>
        <taxon>Eukaryota</taxon>
        <taxon>Viridiplantae</taxon>
        <taxon>Streptophyta</taxon>
        <taxon>Embryophyta</taxon>
        <taxon>Tracheophyta</taxon>
        <taxon>Spermatophyta</taxon>
        <taxon>Magnoliopsida</taxon>
        <taxon>eudicotyledons</taxon>
        <taxon>Gunneridae</taxon>
        <taxon>Pentapetalae</taxon>
        <taxon>Caryophyllales</taxon>
        <taxon>Chenopodiaceae</taxon>
        <taxon>Chenopodioideae</taxon>
        <taxon>Anserineae</taxon>
        <taxon>Spinacia</taxon>
    </lineage>
</organism>
<dbReference type="AlphaFoldDB" id="A0A9R0IY74"/>
<keyword evidence="2 3" id="KW-0472">Membrane</keyword>
<dbReference type="RefSeq" id="XP_021856444.1">
    <property type="nucleotide sequence ID" value="XM_022000752.2"/>
</dbReference>
<reference evidence="5" key="2">
    <citation type="submission" date="2025-08" db="UniProtKB">
        <authorList>
            <consortium name="RefSeq"/>
        </authorList>
    </citation>
    <scope>IDENTIFICATION</scope>
    <source>
        <tissue evidence="5">Leaf</tissue>
    </source>
</reference>
<name>A0A9R0IY74_SPIOL</name>
<proteinExistence type="predicted"/>
<keyword evidence="3" id="KW-1133">Transmembrane helix</keyword>
<evidence type="ECO:0000256" key="3">
    <source>
        <dbReference type="SAM" id="Phobius"/>
    </source>
</evidence>
<dbReference type="PANTHER" id="PTHR31415:SF52">
    <property type="entry name" value="LATE EMBRYOGENESIS ABUNDANT (LEA) HYDROXYPROLINE-RICH GLYCOPROTEIN FAMILY-RELATED"/>
    <property type="match status" value="1"/>
</dbReference>
<gene>
    <name evidence="5" type="primary">LOC110795733</name>
</gene>
<dbReference type="Proteomes" id="UP000813463">
    <property type="component" value="Chromosome 4"/>
</dbReference>
<dbReference type="GO" id="GO:0009506">
    <property type="term" value="C:plasmodesma"/>
    <property type="evidence" value="ECO:0000318"/>
    <property type="project" value="GO_Central"/>
</dbReference>
<sequence length="208" mass="23956">MAMTDVQRRGCCGACIIPLAGIGVLIWILVSSKLPSFYVDQFSVFSRQENTNSSVHNYTIHYDLRIRNSRNNDNMGIYYDALNITFYYKPIVNGFPVEIGDATFSPFYLRRYRGTNRVGSIETRGVRWENNMTPPAIFRVELLTAVRYRKPLWKGKRHRLMIGADLKVNDQGNLVNRGVKLKSNARRNDKLRFELVGILVIIIFIISC</sequence>
<dbReference type="GO" id="GO:0098542">
    <property type="term" value="P:defense response to other organism"/>
    <property type="evidence" value="ECO:0007669"/>
    <property type="project" value="InterPro"/>
</dbReference>
<accession>A0A9R0IY74</accession>
<dbReference type="KEGG" id="soe:110795733"/>
<dbReference type="InterPro" id="IPR044839">
    <property type="entry name" value="NDR1-like"/>
</dbReference>
<dbReference type="PANTHER" id="PTHR31415">
    <property type="entry name" value="OS05G0367900 PROTEIN"/>
    <property type="match status" value="1"/>
</dbReference>